<organism evidence="1">
    <name type="scientific">Arundo donax</name>
    <name type="common">Giant reed</name>
    <name type="synonym">Donax arundinaceus</name>
    <dbReference type="NCBI Taxonomy" id="35708"/>
    <lineage>
        <taxon>Eukaryota</taxon>
        <taxon>Viridiplantae</taxon>
        <taxon>Streptophyta</taxon>
        <taxon>Embryophyta</taxon>
        <taxon>Tracheophyta</taxon>
        <taxon>Spermatophyta</taxon>
        <taxon>Magnoliopsida</taxon>
        <taxon>Liliopsida</taxon>
        <taxon>Poales</taxon>
        <taxon>Poaceae</taxon>
        <taxon>PACMAD clade</taxon>
        <taxon>Arundinoideae</taxon>
        <taxon>Arundineae</taxon>
        <taxon>Arundo</taxon>
    </lineage>
</organism>
<accession>A0A0A9GDK1</accession>
<reference evidence="1" key="2">
    <citation type="journal article" date="2015" name="Data Brief">
        <title>Shoot transcriptome of the giant reed, Arundo donax.</title>
        <authorList>
            <person name="Barrero R.A."/>
            <person name="Guerrero F.D."/>
            <person name="Moolhuijzen P."/>
            <person name="Goolsby J.A."/>
            <person name="Tidwell J."/>
            <person name="Bellgard S.E."/>
            <person name="Bellgard M.I."/>
        </authorList>
    </citation>
    <scope>NUCLEOTIDE SEQUENCE</scope>
    <source>
        <tissue evidence="1">Shoot tissue taken approximately 20 cm above the soil surface</tissue>
    </source>
</reference>
<evidence type="ECO:0000313" key="1">
    <source>
        <dbReference type="EMBL" id="JAE22577.1"/>
    </source>
</evidence>
<protein>
    <submittedName>
        <fullName evidence="1">Uncharacterized protein</fullName>
    </submittedName>
</protein>
<reference evidence="1" key="1">
    <citation type="submission" date="2014-09" db="EMBL/GenBank/DDBJ databases">
        <authorList>
            <person name="Magalhaes I.L.F."/>
            <person name="Oliveira U."/>
            <person name="Santos F.R."/>
            <person name="Vidigal T.H.D.A."/>
            <person name="Brescovit A.D."/>
            <person name="Santos A.J."/>
        </authorList>
    </citation>
    <scope>NUCLEOTIDE SEQUENCE</scope>
    <source>
        <tissue evidence="1">Shoot tissue taken approximately 20 cm above the soil surface</tissue>
    </source>
</reference>
<sequence>MPSFLDGENFSNSSQVKYQEYMRSCDNVSMILGSPSISIFEKPCWMGTLQRPAESFRGS</sequence>
<dbReference type="EMBL" id="GBRH01175319">
    <property type="protein sequence ID" value="JAE22577.1"/>
    <property type="molecule type" value="Transcribed_RNA"/>
</dbReference>
<dbReference type="AlphaFoldDB" id="A0A0A9GDK1"/>
<name>A0A0A9GDK1_ARUDO</name>
<proteinExistence type="predicted"/>